<name>A0A1Z3N9K0_BDEBC</name>
<evidence type="ECO:0000256" key="6">
    <source>
        <dbReference type="ARBA" id="ARBA00023002"/>
    </source>
</evidence>
<keyword evidence="7" id="KW-0408">Iron</keyword>
<keyword evidence="8" id="KW-0411">Iron-sulfur</keyword>
<comment type="cofactor">
    <cofactor evidence="1">
        <name>FAD</name>
        <dbReference type="ChEBI" id="CHEBI:57692"/>
    </cofactor>
</comment>
<feature type="domain" description="Rieske" evidence="9">
    <location>
        <begin position="13"/>
        <end position="108"/>
    </location>
</feature>
<evidence type="ECO:0000259" key="9">
    <source>
        <dbReference type="PROSITE" id="PS51296"/>
    </source>
</evidence>
<dbReference type="GO" id="GO:0046872">
    <property type="term" value="F:metal ion binding"/>
    <property type="evidence" value="ECO:0007669"/>
    <property type="project" value="UniProtKB-KW"/>
</dbReference>
<dbReference type="InterPro" id="IPR023753">
    <property type="entry name" value="FAD/NAD-binding_dom"/>
</dbReference>
<dbReference type="PANTHER" id="PTHR43557:SF2">
    <property type="entry name" value="RIESKE DOMAIN-CONTAINING PROTEIN-RELATED"/>
    <property type="match status" value="1"/>
</dbReference>
<dbReference type="Proteomes" id="UP000197003">
    <property type="component" value="Chromosome"/>
</dbReference>
<keyword evidence="5" id="KW-0274">FAD</keyword>
<dbReference type="SUPFAM" id="SSF51905">
    <property type="entry name" value="FAD/NAD(P)-binding domain"/>
    <property type="match status" value="1"/>
</dbReference>
<dbReference type="Gene3D" id="3.30.390.30">
    <property type="match status" value="1"/>
</dbReference>
<dbReference type="GO" id="GO:0016651">
    <property type="term" value="F:oxidoreductase activity, acting on NAD(P)H"/>
    <property type="evidence" value="ECO:0007669"/>
    <property type="project" value="TreeGrafter"/>
</dbReference>
<dbReference type="Gene3D" id="3.50.50.60">
    <property type="entry name" value="FAD/NAD(P)-binding domain"/>
    <property type="match status" value="2"/>
</dbReference>
<dbReference type="InterPro" id="IPR036922">
    <property type="entry name" value="Rieske_2Fe-2S_sf"/>
</dbReference>
<dbReference type="InterPro" id="IPR016156">
    <property type="entry name" value="FAD/NAD-linked_Rdtase_dimer_sf"/>
</dbReference>
<evidence type="ECO:0000256" key="8">
    <source>
        <dbReference type="ARBA" id="ARBA00023014"/>
    </source>
</evidence>
<evidence type="ECO:0000313" key="11">
    <source>
        <dbReference type="Proteomes" id="UP000197003"/>
    </source>
</evidence>
<dbReference type="SUPFAM" id="SSF50022">
    <property type="entry name" value="ISP domain"/>
    <property type="match status" value="1"/>
</dbReference>
<evidence type="ECO:0000256" key="3">
    <source>
        <dbReference type="ARBA" id="ARBA00022714"/>
    </source>
</evidence>
<sequence length="521" mass="58271">MGRSAELSGPNLSKGVDLAELRENQSLLGYVGEEPVILVRHDDEYFAIGATCSHYGGPLSEGLVVGETVHCPWHHACFDLRTGEALKAPALNPVSAYNVEVREGKAYVTGKKESSVRPREWSESQRYVIVGSGAGGTAAAIMLRKQGFIGSITIISEDKSLPYDRPNLSKDYLAGNLPEDWVPLETEEFYQTHKIHFELSTKAEKIDAHRRSVFLSNGKTLRYDRLLLATGGEPIHPPIPGVQQDHVFYLRTLQDCRRIIGRTSWAQKVVIVGAGFIGLEVAAALRQRNLEVHVVAPEEMPLLKVVGVHVGSVLHKLHEEHGVIFHLGHTIKEIRQRSVLLDDGQSVDCDFVIVGTGIRPNTQLAEQAGCWVENGVLVNEYLETSVPGIFAAGDIARWPDPHSQRSIRVEHWEVAERQGQTAALNMMGDRVKFQDVPFFWTQHYDLSLGYVGHSDRFDRMDVMGDLSSRDFAVAYYEDQKVAAVLTLGRDRESLLVEEAIGQYDEKKIHEIFQQHEREHHP</sequence>
<dbReference type="PROSITE" id="PS51296">
    <property type="entry name" value="RIESKE"/>
    <property type="match status" value="1"/>
</dbReference>
<keyword evidence="2" id="KW-0285">Flavoprotein</keyword>
<dbReference type="InterPro" id="IPR017941">
    <property type="entry name" value="Rieske_2Fe-2S"/>
</dbReference>
<dbReference type="InterPro" id="IPR050446">
    <property type="entry name" value="FAD-oxidoreductase/Apoptosis"/>
</dbReference>
<keyword evidence="6" id="KW-0560">Oxidoreductase</keyword>
<dbReference type="Pfam" id="PF14759">
    <property type="entry name" value="Reductase_C"/>
    <property type="match status" value="1"/>
</dbReference>
<evidence type="ECO:0000256" key="4">
    <source>
        <dbReference type="ARBA" id="ARBA00022723"/>
    </source>
</evidence>
<evidence type="ECO:0000256" key="7">
    <source>
        <dbReference type="ARBA" id="ARBA00023004"/>
    </source>
</evidence>
<keyword evidence="3" id="KW-0001">2Fe-2S</keyword>
<gene>
    <name evidence="10" type="ORF">B9G79_11595</name>
</gene>
<evidence type="ECO:0000256" key="1">
    <source>
        <dbReference type="ARBA" id="ARBA00001974"/>
    </source>
</evidence>
<keyword evidence="4" id="KW-0479">Metal-binding</keyword>
<dbReference type="GO" id="GO:0051537">
    <property type="term" value="F:2 iron, 2 sulfur cluster binding"/>
    <property type="evidence" value="ECO:0007669"/>
    <property type="project" value="UniProtKB-KW"/>
</dbReference>
<dbReference type="EMBL" id="CP020946">
    <property type="protein sequence ID" value="ASD64163.1"/>
    <property type="molecule type" value="Genomic_DNA"/>
</dbReference>
<accession>A0A1Z3N9K0</accession>
<protein>
    <submittedName>
        <fullName evidence="10">Pyridine nucleotide-disulfide oxidoreductase</fullName>
    </submittedName>
</protein>
<dbReference type="PANTHER" id="PTHR43557">
    <property type="entry name" value="APOPTOSIS-INDUCING FACTOR 1"/>
    <property type="match status" value="1"/>
</dbReference>
<dbReference type="OrthoDB" id="5288511at2"/>
<dbReference type="Pfam" id="PF00355">
    <property type="entry name" value="Rieske"/>
    <property type="match status" value="1"/>
</dbReference>
<evidence type="ECO:0000256" key="2">
    <source>
        <dbReference type="ARBA" id="ARBA00022630"/>
    </source>
</evidence>
<dbReference type="RefSeq" id="WP_088565643.1">
    <property type="nucleotide sequence ID" value="NZ_CP020946.1"/>
</dbReference>
<evidence type="ECO:0000256" key="5">
    <source>
        <dbReference type="ARBA" id="ARBA00022827"/>
    </source>
</evidence>
<dbReference type="InterPro" id="IPR028202">
    <property type="entry name" value="Reductase_C"/>
</dbReference>
<dbReference type="Pfam" id="PF07992">
    <property type="entry name" value="Pyr_redox_2"/>
    <property type="match status" value="1"/>
</dbReference>
<dbReference type="GO" id="GO:0005737">
    <property type="term" value="C:cytoplasm"/>
    <property type="evidence" value="ECO:0007669"/>
    <property type="project" value="TreeGrafter"/>
</dbReference>
<dbReference type="InterPro" id="IPR036188">
    <property type="entry name" value="FAD/NAD-bd_sf"/>
</dbReference>
<evidence type="ECO:0000313" key="10">
    <source>
        <dbReference type="EMBL" id="ASD64163.1"/>
    </source>
</evidence>
<dbReference type="PRINTS" id="PR00368">
    <property type="entry name" value="FADPNR"/>
</dbReference>
<organism evidence="10 11">
    <name type="scientific">Bdellovibrio bacteriovorus</name>
    <dbReference type="NCBI Taxonomy" id="959"/>
    <lineage>
        <taxon>Bacteria</taxon>
        <taxon>Pseudomonadati</taxon>
        <taxon>Bdellovibrionota</taxon>
        <taxon>Bdellovibrionia</taxon>
        <taxon>Bdellovibrionales</taxon>
        <taxon>Pseudobdellovibrionaceae</taxon>
        <taxon>Bdellovibrio</taxon>
    </lineage>
</organism>
<dbReference type="CDD" id="cd03478">
    <property type="entry name" value="Rieske_AIFL_N"/>
    <property type="match status" value="1"/>
</dbReference>
<dbReference type="Gene3D" id="2.102.10.10">
    <property type="entry name" value="Rieske [2Fe-2S] iron-sulphur domain"/>
    <property type="match status" value="1"/>
</dbReference>
<proteinExistence type="predicted"/>
<dbReference type="AlphaFoldDB" id="A0A1Z3N9K0"/>
<dbReference type="SUPFAM" id="SSF55424">
    <property type="entry name" value="FAD/NAD-linked reductases, dimerisation (C-terminal) domain"/>
    <property type="match status" value="1"/>
</dbReference>
<reference evidence="10 11" key="1">
    <citation type="submission" date="2017-04" db="EMBL/GenBank/DDBJ databases">
        <title>Whole genome sequence of Bdellovibrio bacteriovorus strain SSB218315.</title>
        <authorList>
            <person name="Oyedara O."/>
            <person name="Rodriguez-Perez M.A."/>
        </authorList>
    </citation>
    <scope>NUCLEOTIDE SEQUENCE [LARGE SCALE GENOMIC DNA]</scope>
    <source>
        <strain evidence="10 11">SSB218315</strain>
    </source>
</reference>
<dbReference type="PRINTS" id="PR00411">
    <property type="entry name" value="PNDRDTASEI"/>
</dbReference>